<organism evidence="2 3">
    <name type="scientific">Rhamnella rubrinervis</name>
    <dbReference type="NCBI Taxonomy" id="2594499"/>
    <lineage>
        <taxon>Eukaryota</taxon>
        <taxon>Viridiplantae</taxon>
        <taxon>Streptophyta</taxon>
        <taxon>Embryophyta</taxon>
        <taxon>Tracheophyta</taxon>
        <taxon>Spermatophyta</taxon>
        <taxon>Magnoliopsida</taxon>
        <taxon>eudicotyledons</taxon>
        <taxon>Gunneridae</taxon>
        <taxon>Pentapetalae</taxon>
        <taxon>rosids</taxon>
        <taxon>fabids</taxon>
        <taxon>Rosales</taxon>
        <taxon>Rhamnaceae</taxon>
        <taxon>rhamnoid group</taxon>
        <taxon>Rhamneae</taxon>
        <taxon>Rhamnella</taxon>
    </lineage>
</organism>
<keyword evidence="1" id="KW-0175">Coiled coil</keyword>
<evidence type="ECO:0000313" key="3">
    <source>
        <dbReference type="Proteomes" id="UP000796880"/>
    </source>
</evidence>
<accession>A0A8K0H5E4</accession>
<evidence type="ECO:0000313" key="2">
    <source>
        <dbReference type="EMBL" id="KAF3445783.1"/>
    </source>
</evidence>
<gene>
    <name evidence="2" type="ORF">FNV43_RR10960</name>
</gene>
<keyword evidence="3" id="KW-1185">Reference proteome</keyword>
<comment type="caution">
    <text evidence="2">The sequence shown here is derived from an EMBL/GenBank/DDBJ whole genome shotgun (WGS) entry which is preliminary data.</text>
</comment>
<dbReference type="AlphaFoldDB" id="A0A8K0H5E4"/>
<dbReference type="Proteomes" id="UP000796880">
    <property type="component" value="Unassembled WGS sequence"/>
</dbReference>
<proteinExistence type="predicted"/>
<name>A0A8K0H5E4_9ROSA</name>
<evidence type="ECO:0000256" key="1">
    <source>
        <dbReference type="SAM" id="Coils"/>
    </source>
</evidence>
<feature type="coiled-coil region" evidence="1">
    <location>
        <begin position="27"/>
        <end position="84"/>
    </location>
</feature>
<protein>
    <submittedName>
        <fullName evidence="2">Uncharacterized protein</fullName>
    </submittedName>
</protein>
<dbReference type="EMBL" id="VOIH02000005">
    <property type="protein sequence ID" value="KAF3445783.1"/>
    <property type="molecule type" value="Genomic_DNA"/>
</dbReference>
<sequence>MLGVDWACTAWGGGGAEGGWGWAYAGLGVAKERRAKAQSRLINVEEEYVYSLNNEIPIPPIKKKKRAKEKVDQVQEQYSYYYQEATPVIDDGHTSFSSYNGHYHSDHEGKVLDATNFKVDADNENSHHQFSVNEGDGEFQFVTPSRCRIVTYD</sequence>
<reference evidence="2" key="1">
    <citation type="submission" date="2020-03" db="EMBL/GenBank/DDBJ databases">
        <title>A high-quality chromosome-level genome assembly of a woody plant with both climbing and erect habits, Rhamnella rubrinervis.</title>
        <authorList>
            <person name="Lu Z."/>
            <person name="Yang Y."/>
            <person name="Zhu X."/>
            <person name="Sun Y."/>
        </authorList>
    </citation>
    <scope>NUCLEOTIDE SEQUENCE</scope>
    <source>
        <strain evidence="2">BYM</strain>
        <tissue evidence="2">Leaf</tissue>
    </source>
</reference>